<gene>
    <name evidence="1" type="ORF">DJ90_5664</name>
</gene>
<dbReference type="GeneID" id="77009449"/>
<accession>A0A090Z9I8</accession>
<dbReference type="Proteomes" id="UP000029278">
    <property type="component" value="Unassembled WGS sequence"/>
</dbReference>
<dbReference type="HOGENOM" id="CLU_159833_0_0_9"/>
<comment type="caution">
    <text evidence="1">The sequence shown here is derived from an EMBL/GenBank/DDBJ whole genome shotgun (WGS) entry which is preliminary data.</text>
</comment>
<dbReference type="EMBL" id="JMQA01000035">
    <property type="protein sequence ID" value="KFN07302.1"/>
    <property type="molecule type" value="Genomic_DNA"/>
</dbReference>
<dbReference type="RefSeq" id="WP_036625973.1">
    <property type="nucleotide sequence ID" value="NZ_JAKOBR010000029.1"/>
</dbReference>
<dbReference type="OrthoDB" id="1683428at2"/>
<organism evidence="1 2">
    <name type="scientific">Paenibacillus macerans</name>
    <name type="common">Bacillus macerans</name>
    <dbReference type="NCBI Taxonomy" id="44252"/>
    <lineage>
        <taxon>Bacteria</taxon>
        <taxon>Bacillati</taxon>
        <taxon>Bacillota</taxon>
        <taxon>Bacilli</taxon>
        <taxon>Bacillales</taxon>
        <taxon>Paenibacillaceae</taxon>
        <taxon>Paenibacillus</taxon>
    </lineage>
</organism>
<protein>
    <submittedName>
        <fullName evidence="1">Uncharacterized protein</fullName>
    </submittedName>
</protein>
<keyword evidence="2" id="KW-1185">Reference proteome</keyword>
<evidence type="ECO:0000313" key="2">
    <source>
        <dbReference type="Proteomes" id="UP000029278"/>
    </source>
</evidence>
<name>A0A090Z9I8_PAEMA</name>
<evidence type="ECO:0000313" key="1">
    <source>
        <dbReference type="EMBL" id="KFN07302.1"/>
    </source>
</evidence>
<dbReference type="PATRIC" id="fig|44252.3.peg.3898"/>
<dbReference type="AlphaFoldDB" id="A0A090Z9I8"/>
<sequence>MIDAAVRKAHIGWNIRQNPTEVTIGVTQKVKSGGGFEEIKSQIGPLTARIFVESRERAEIVSEKAGRKEVSDSYSLLADYTANLPSGPDVTQEFEAYPHGKFRITSVHPQIVQNEICGYVCDLERTK</sequence>
<proteinExistence type="predicted"/>
<reference evidence="1 2" key="1">
    <citation type="submission" date="2014-04" db="EMBL/GenBank/DDBJ databases">
        <authorList>
            <person name="Bishop-Lilly K.A."/>
            <person name="Broomall S.M."/>
            <person name="Chain P.S."/>
            <person name="Chertkov O."/>
            <person name="Coyne S.R."/>
            <person name="Daligault H.E."/>
            <person name="Davenport K.W."/>
            <person name="Erkkila T."/>
            <person name="Frey K.G."/>
            <person name="Gibbons H.S."/>
            <person name="Gu W."/>
            <person name="Jaissle J."/>
            <person name="Johnson S.L."/>
            <person name="Koroleva G.I."/>
            <person name="Ladner J.T."/>
            <person name="Lo C.-C."/>
            <person name="Minogue T.D."/>
            <person name="Munk C."/>
            <person name="Palacios G.F."/>
            <person name="Redden C.L."/>
            <person name="Rosenzweig C.N."/>
            <person name="Scholz M.B."/>
            <person name="Teshima H."/>
            <person name="Xu Y."/>
        </authorList>
    </citation>
    <scope>NUCLEOTIDE SEQUENCE [LARGE SCALE GENOMIC DNA]</scope>
    <source>
        <strain evidence="1 2">8244</strain>
    </source>
</reference>
<dbReference type="STRING" id="44252.DJ90_5664"/>